<dbReference type="EMBL" id="BPLQ01015526">
    <property type="protein sequence ID" value="GIY88789.1"/>
    <property type="molecule type" value="Genomic_DNA"/>
</dbReference>
<dbReference type="AlphaFoldDB" id="A0AAV4X4U0"/>
<evidence type="ECO:0000313" key="1">
    <source>
        <dbReference type="EMBL" id="GIY88789.1"/>
    </source>
</evidence>
<dbReference type="Proteomes" id="UP001054837">
    <property type="component" value="Unassembled WGS sequence"/>
</dbReference>
<name>A0AAV4X4U0_9ARAC</name>
<proteinExistence type="predicted"/>
<reference evidence="1 2" key="1">
    <citation type="submission" date="2021-06" db="EMBL/GenBank/DDBJ databases">
        <title>Caerostris darwini draft genome.</title>
        <authorList>
            <person name="Kono N."/>
            <person name="Arakawa K."/>
        </authorList>
    </citation>
    <scope>NUCLEOTIDE SEQUENCE [LARGE SCALE GENOMIC DNA]</scope>
</reference>
<sequence length="99" mass="11623">MLLKLPLLEQEKWAKRYHYAITIDKPNFFLLEKKNRYAIRWHRCCFCFPESSNTNESTAVVLKSLGCVFFEMGSDSHFGVIVRWPRCHGYLVAINITPP</sequence>
<comment type="caution">
    <text evidence="1">The sequence shown here is derived from an EMBL/GenBank/DDBJ whole genome shotgun (WGS) entry which is preliminary data.</text>
</comment>
<accession>A0AAV4X4U0</accession>
<protein>
    <submittedName>
        <fullName evidence="1">Uncharacterized protein</fullName>
    </submittedName>
</protein>
<gene>
    <name evidence="1" type="ORF">CDAR_438711</name>
</gene>
<organism evidence="1 2">
    <name type="scientific">Caerostris darwini</name>
    <dbReference type="NCBI Taxonomy" id="1538125"/>
    <lineage>
        <taxon>Eukaryota</taxon>
        <taxon>Metazoa</taxon>
        <taxon>Ecdysozoa</taxon>
        <taxon>Arthropoda</taxon>
        <taxon>Chelicerata</taxon>
        <taxon>Arachnida</taxon>
        <taxon>Araneae</taxon>
        <taxon>Araneomorphae</taxon>
        <taxon>Entelegynae</taxon>
        <taxon>Araneoidea</taxon>
        <taxon>Araneidae</taxon>
        <taxon>Caerostris</taxon>
    </lineage>
</organism>
<evidence type="ECO:0000313" key="2">
    <source>
        <dbReference type="Proteomes" id="UP001054837"/>
    </source>
</evidence>
<keyword evidence="2" id="KW-1185">Reference proteome</keyword>